<evidence type="ECO:0000259" key="6">
    <source>
        <dbReference type="Pfam" id="PF00350"/>
    </source>
</evidence>
<dbReference type="PANTHER" id="PTHR10465">
    <property type="entry name" value="TRANSMEMBRANE GTPASE FZO1"/>
    <property type="match status" value="1"/>
</dbReference>
<dbReference type="InterPro" id="IPR045063">
    <property type="entry name" value="Dynamin_N"/>
</dbReference>
<dbReference type="InterPro" id="IPR027417">
    <property type="entry name" value="P-loop_NTPase"/>
</dbReference>
<protein>
    <submittedName>
        <fullName evidence="7">Dynamin family protein</fullName>
    </submittedName>
</protein>
<dbReference type="Proteomes" id="UP000245712">
    <property type="component" value="Unassembled WGS sequence"/>
</dbReference>
<evidence type="ECO:0000256" key="1">
    <source>
        <dbReference type="ARBA" id="ARBA00004370"/>
    </source>
</evidence>
<dbReference type="PANTHER" id="PTHR10465:SF0">
    <property type="entry name" value="SARCALUMENIN"/>
    <property type="match status" value="1"/>
</dbReference>
<evidence type="ECO:0000256" key="3">
    <source>
        <dbReference type="ARBA" id="ARBA00022801"/>
    </source>
</evidence>
<proteinExistence type="predicted"/>
<keyword evidence="8" id="KW-1185">Reference proteome</keyword>
<evidence type="ECO:0000313" key="7">
    <source>
        <dbReference type="EMBL" id="PVX85542.1"/>
    </source>
</evidence>
<keyword evidence="3" id="KW-0378">Hydrolase</keyword>
<evidence type="ECO:0000256" key="5">
    <source>
        <dbReference type="ARBA" id="ARBA00023136"/>
    </source>
</evidence>
<reference evidence="7 8" key="1">
    <citation type="submission" date="2018-05" db="EMBL/GenBank/DDBJ databases">
        <title>Genomic Encyclopedia of Type Strains, Phase IV (KMG-V): Genome sequencing to study the core and pangenomes of soil and plant-associated prokaryotes.</title>
        <authorList>
            <person name="Whitman W."/>
        </authorList>
    </citation>
    <scope>NUCLEOTIDE SEQUENCE [LARGE SCALE GENOMIC DNA]</scope>
    <source>
        <strain evidence="7 8">SCZa-39</strain>
    </source>
</reference>
<keyword evidence="4" id="KW-0342">GTP-binding</keyword>
<dbReference type="RefSeq" id="WP_116610118.1">
    <property type="nucleotide sequence ID" value="NZ_QEOB01000003.1"/>
</dbReference>
<comment type="caution">
    <text evidence="7">The sequence shown here is derived from an EMBL/GenBank/DDBJ whole genome shotgun (WGS) entry which is preliminary data.</text>
</comment>
<keyword evidence="5" id="KW-0472">Membrane</keyword>
<dbReference type="Gene3D" id="3.40.50.300">
    <property type="entry name" value="P-loop containing nucleotide triphosphate hydrolases"/>
    <property type="match status" value="1"/>
</dbReference>
<dbReference type="InterPro" id="IPR027094">
    <property type="entry name" value="Mitofusin_fam"/>
</dbReference>
<dbReference type="Pfam" id="PF00350">
    <property type="entry name" value="Dynamin_N"/>
    <property type="match status" value="1"/>
</dbReference>
<dbReference type="SUPFAM" id="SSF52540">
    <property type="entry name" value="P-loop containing nucleoside triphosphate hydrolases"/>
    <property type="match status" value="1"/>
</dbReference>
<gene>
    <name evidence="7" type="ORF">C7402_103118</name>
</gene>
<sequence length="701" mass="76733">MQRSDRTHTFPAAYARRVGDVFVRIDACLTDALHYLDPVMQRSPFSSRVADAVPVQHQVMLSELELIRKAMQTITARHEFSLPAPHRSSIESCRLRVSEAMLALAELDPRAANGAEVREGCVLTEAQEEDACRLVGHLMTLLDGLENALAQDFDMTTRTGETLDGPGSPGPQPVPVSRPAQPLAGELERITASHGLGDLHRRCIDFARHLTSPDVVVGFFGAVSAGKSSLLNSLIGNALLPVAALPTTAVPVEIRYGKVERGIVEFAVSKAELIDRARIAEFVDEHSNVRNFRGVTRITFETPAALLSGGTTVIDTPGISWDNGKDWDIAQPGATTAPWCDIAVVLISAAAPLTLHEAALVRQLAGHGARVVVLVTKVDLVGAEDRWRIYEHVVRGLWQSTQLEIPVYLVSTREEDPPWRRAWIDGPFAEALAQCRLQRAEIRRRQLATLRRDVLDALQTRLRLHAPTASTRAQFDDALRTLAARRDAVHAAIGYEADPAKAIDRTINRLIDEVAHNASSLWSETHELSFDATRLLELATNARALSFASAAMRAVEIHHASARIALRGLDDVSGLTGAVPALPVSFVAPAFALQDDLPTTLLARSWGRVFGRWGFYLGARVALRSSPSVQVVSRALDTYLHLLETSKQRSLTSLAQALADHIERFDHVRDHGGEGGRQNVQRLKDDLTILRATEHDDLSGK</sequence>
<accession>A0ABX5KRN7</accession>
<keyword evidence="2" id="KW-0547">Nucleotide-binding</keyword>
<evidence type="ECO:0000256" key="4">
    <source>
        <dbReference type="ARBA" id="ARBA00023134"/>
    </source>
</evidence>
<comment type="subcellular location">
    <subcellularLocation>
        <location evidence="1">Membrane</location>
    </subcellularLocation>
</comment>
<organism evidence="7 8">
    <name type="scientific">Paraburkholderia unamae</name>
    <dbReference type="NCBI Taxonomy" id="219649"/>
    <lineage>
        <taxon>Bacteria</taxon>
        <taxon>Pseudomonadati</taxon>
        <taxon>Pseudomonadota</taxon>
        <taxon>Betaproteobacteria</taxon>
        <taxon>Burkholderiales</taxon>
        <taxon>Burkholderiaceae</taxon>
        <taxon>Paraburkholderia</taxon>
    </lineage>
</organism>
<feature type="domain" description="Dynamin N-terminal" evidence="6">
    <location>
        <begin position="217"/>
        <end position="378"/>
    </location>
</feature>
<dbReference type="EMBL" id="QEOB01000003">
    <property type="protein sequence ID" value="PVX85542.1"/>
    <property type="molecule type" value="Genomic_DNA"/>
</dbReference>
<evidence type="ECO:0000313" key="8">
    <source>
        <dbReference type="Proteomes" id="UP000245712"/>
    </source>
</evidence>
<name>A0ABX5KRN7_9BURK</name>
<evidence type="ECO:0000256" key="2">
    <source>
        <dbReference type="ARBA" id="ARBA00022741"/>
    </source>
</evidence>